<organism evidence="3 4">
    <name type="scientific">Ophiocordyceps polyrhachis-furcata BCC 54312</name>
    <dbReference type="NCBI Taxonomy" id="1330021"/>
    <lineage>
        <taxon>Eukaryota</taxon>
        <taxon>Fungi</taxon>
        <taxon>Dikarya</taxon>
        <taxon>Ascomycota</taxon>
        <taxon>Pezizomycotina</taxon>
        <taxon>Sordariomycetes</taxon>
        <taxon>Hypocreomycetidae</taxon>
        <taxon>Hypocreales</taxon>
        <taxon>Ophiocordycipitaceae</taxon>
        <taxon>Ophiocordyceps</taxon>
    </lineage>
</organism>
<feature type="signal peptide" evidence="2">
    <location>
        <begin position="1"/>
        <end position="18"/>
    </location>
</feature>
<comment type="caution">
    <text evidence="3">The sequence shown here is derived from an EMBL/GenBank/DDBJ whole genome shotgun (WGS) entry which is preliminary data.</text>
</comment>
<name>A0A367LHX0_9HYPO</name>
<feature type="region of interest" description="Disordered" evidence="1">
    <location>
        <begin position="44"/>
        <end position="64"/>
    </location>
</feature>
<accession>A0A367LHX0</accession>
<keyword evidence="4" id="KW-1185">Reference proteome</keyword>
<evidence type="ECO:0000313" key="4">
    <source>
        <dbReference type="Proteomes" id="UP000253664"/>
    </source>
</evidence>
<feature type="chain" id="PRO_5016859782" evidence="2">
    <location>
        <begin position="19"/>
        <end position="64"/>
    </location>
</feature>
<evidence type="ECO:0000256" key="1">
    <source>
        <dbReference type="SAM" id="MobiDB-lite"/>
    </source>
</evidence>
<evidence type="ECO:0000313" key="3">
    <source>
        <dbReference type="EMBL" id="RCI13999.1"/>
    </source>
</evidence>
<protein>
    <submittedName>
        <fullName evidence="3">Uncharacterized protein</fullName>
    </submittedName>
</protein>
<dbReference type="EMBL" id="LKCN02000005">
    <property type="protein sequence ID" value="RCI13999.1"/>
    <property type="molecule type" value="Genomic_DNA"/>
</dbReference>
<evidence type="ECO:0000256" key="2">
    <source>
        <dbReference type="SAM" id="SignalP"/>
    </source>
</evidence>
<keyword evidence="2" id="KW-0732">Signal</keyword>
<dbReference type="AlphaFoldDB" id="A0A367LHX0"/>
<dbReference type="Proteomes" id="UP000253664">
    <property type="component" value="Unassembled WGS sequence"/>
</dbReference>
<gene>
    <name evidence="3" type="ORF">L249_7994</name>
</gene>
<sequence length="64" mass="6979">MSVWLVFYLSLSLSLSTGFSTRLNHRPAAGPKCLCNLTSHEPFLQRTQPARGPGLASKTESDSD</sequence>
<proteinExistence type="predicted"/>
<reference evidence="3 4" key="1">
    <citation type="journal article" date="2015" name="BMC Genomics">
        <title>Insights from the genome of Ophiocordyceps polyrhachis-furcata to pathogenicity and host specificity in insect fungi.</title>
        <authorList>
            <person name="Wichadakul D."/>
            <person name="Kobmoo N."/>
            <person name="Ingsriswang S."/>
            <person name="Tangphatsornruang S."/>
            <person name="Chantasingh D."/>
            <person name="Luangsa-ard J.J."/>
            <person name="Eurwilaichitr L."/>
        </authorList>
    </citation>
    <scope>NUCLEOTIDE SEQUENCE [LARGE SCALE GENOMIC DNA]</scope>
    <source>
        <strain evidence="3 4">BCC 54312</strain>
    </source>
</reference>